<dbReference type="OrthoDB" id="5337216at2"/>
<dbReference type="AlphaFoldDB" id="A0A2W0CE97"/>
<proteinExistence type="predicted"/>
<dbReference type="RefSeq" id="WP_110755648.1">
    <property type="nucleotide sequence ID" value="NZ_PRLG01000002.1"/>
</dbReference>
<name>A0A2W0CE97_9BACL</name>
<dbReference type="EMBL" id="PRLG01000002">
    <property type="protein sequence ID" value="PYY31150.1"/>
    <property type="molecule type" value="Genomic_DNA"/>
</dbReference>
<comment type="caution">
    <text evidence="1">The sequence shown here is derived from an EMBL/GenBank/DDBJ whole genome shotgun (WGS) entry which is preliminary data.</text>
</comment>
<accession>A0A2W0CE97</accession>
<evidence type="ECO:0000313" key="1">
    <source>
        <dbReference type="EMBL" id="PYY31150.1"/>
    </source>
</evidence>
<reference evidence="1 2" key="1">
    <citation type="submission" date="2018-01" db="EMBL/GenBank/DDBJ databases">
        <title>Genome sequence of the PGP bacterium Paenibacillus illinoisensis E3.</title>
        <authorList>
            <person name="Rolli E."/>
            <person name="Marasco R."/>
            <person name="Bessem C."/>
            <person name="Michoud G."/>
            <person name="Gaiarsa S."/>
            <person name="Borin S."/>
            <person name="Daffonchio D."/>
        </authorList>
    </citation>
    <scope>NUCLEOTIDE SEQUENCE [LARGE SCALE GENOMIC DNA]</scope>
    <source>
        <strain evidence="1 2">E3</strain>
    </source>
</reference>
<gene>
    <name evidence="1" type="ORF">PIL02S_00231</name>
</gene>
<dbReference type="Proteomes" id="UP000247459">
    <property type="component" value="Unassembled WGS sequence"/>
</dbReference>
<sequence length="219" mass="25566">MEHSLQELMRNARAEENTFLYMLHEEARFDQLLFWRYVNSIMELTRLTADQPLNREAAGAVSFTYSKIMEYLQWHHSDSDVYEIEHFPYVNAHHIVSLLGEVVNGFYQGIVPDESHFDEHFPNPAFAGIVANEQPAILQLGYYKQETNVHALGFREEDGTYQIMLNEEDDRDLVDSKLSRREVEGTYLFHAPDASSAHQLFHEWVMSTYAPYRSALNRS</sequence>
<organism evidence="1 2">
    <name type="scientific">Paenibacillus illinoisensis</name>
    <dbReference type="NCBI Taxonomy" id="59845"/>
    <lineage>
        <taxon>Bacteria</taxon>
        <taxon>Bacillati</taxon>
        <taxon>Bacillota</taxon>
        <taxon>Bacilli</taxon>
        <taxon>Bacillales</taxon>
        <taxon>Paenibacillaceae</taxon>
        <taxon>Paenibacillus</taxon>
    </lineage>
</organism>
<protein>
    <submittedName>
        <fullName evidence="1">Uncharacterized protein</fullName>
    </submittedName>
</protein>
<evidence type="ECO:0000313" key="2">
    <source>
        <dbReference type="Proteomes" id="UP000247459"/>
    </source>
</evidence>